<feature type="chain" id="PRO_5013188396" evidence="1">
    <location>
        <begin position="26"/>
        <end position="288"/>
    </location>
</feature>
<dbReference type="Gene3D" id="1.10.4030.10">
    <property type="entry name" value="Porin chaperone SurA, peptide-binding domain"/>
    <property type="match status" value="1"/>
</dbReference>
<feature type="signal peptide" evidence="1">
    <location>
        <begin position="1"/>
        <end position="25"/>
    </location>
</feature>
<dbReference type="RefSeq" id="WP_296940448.1">
    <property type="nucleotide sequence ID" value="NZ_LT599032.1"/>
</dbReference>
<proteinExistence type="predicted"/>
<dbReference type="PROSITE" id="PS51257">
    <property type="entry name" value="PROKAR_LIPOPROTEIN"/>
    <property type="match status" value="1"/>
</dbReference>
<accession>A0A212JEJ8</accession>
<name>A0A212JEJ8_9BACT</name>
<evidence type="ECO:0000256" key="1">
    <source>
        <dbReference type="SAM" id="SignalP"/>
    </source>
</evidence>
<evidence type="ECO:0000313" key="2">
    <source>
        <dbReference type="EMBL" id="SBV97851.1"/>
    </source>
</evidence>
<dbReference type="EMBL" id="FLUM01000001">
    <property type="protein sequence ID" value="SBV97851.1"/>
    <property type="molecule type" value="Genomic_DNA"/>
</dbReference>
<protein>
    <submittedName>
        <fullName evidence="2">Uncharacterized protein</fullName>
    </submittedName>
</protein>
<sequence>MKEILICLYLFFTVFVAFSCSGSGAADADRALNPIVTVGDKTLYQADLDEVIPVGLSAEDSTAAVKSYIDMWINDQLIYNKALQNIVNKKDIDELVESYKKSLITSSYQEQLLKEHFSKSVSENELKAYYEQNKDKFKLEDNIIKGLYLKIPVNSKQLANFQKWYKQENDAAIENIEKNTLQNAVAYEYFYDKWVGLVDVLENMPPAVTDEKIFLQRNKNLELRDSSFVYLLNIKEYELTGSEAPYDYVKGQLSEMYMEQKKADYLQQVKKDLYDKAVSDEEIKFYNK</sequence>
<reference evidence="2" key="1">
    <citation type="submission" date="2016-04" db="EMBL/GenBank/DDBJ databases">
        <authorList>
            <person name="Evans L.H."/>
            <person name="Alamgir A."/>
            <person name="Owens N."/>
            <person name="Weber N.D."/>
            <person name="Virtaneva K."/>
            <person name="Barbian K."/>
            <person name="Babar A."/>
            <person name="Rosenke K."/>
        </authorList>
    </citation>
    <scope>NUCLEOTIDE SEQUENCE</scope>
    <source>
        <strain evidence="2">86-1</strain>
    </source>
</reference>
<keyword evidence="1" id="KW-0732">Signal</keyword>
<dbReference type="SUPFAM" id="SSF109998">
    <property type="entry name" value="Triger factor/SurA peptide-binding domain-like"/>
    <property type="match status" value="1"/>
</dbReference>
<organism evidence="2">
    <name type="scientific">uncultured Dysgonomonas sp</name>
    <dbReference type="NCBI Taxonomy" id="206096"/>
    <lineage>
        <taxon>Bacteria</taxon>
        <taxon>Pseudomonadati</taxon>
        <taxon>Bacteroidota</taxon>
        <taxon>Bacteroidia</taxon>
        <taxon>Bacteroidales</taxon>
        <taxon>Dysgonomonadaceae</taxon>
        <taxon>Dysgonomonas</taxon>
        <taxon>environmental samples</taxon>
    </lineage>
</organism>
<dbReference type="AlphaFoldDB" id="A0A212JEJ8"/>
<gene>
    <name evidence="2" type="ORF">KL86DYS1_12017</name>
</gene>
<dbReference type="InterPro" id="IPR027304">
    <property type="entry name" value="Trigger_fact/SurA_dom_sf"/>
</dbReference>